<organism evidence="6 7">
    <name type="scientific">Eutypa lata (strain UCR-EL1)</name>
    <name type="common">Grapevine dieback disease fungus</name>
    <name type="synonym">Eutypa armeniacae</name>
    <dbReference type="NCBI Taxonomy" id="1287681"/>
    <lineage>
        <taxon>Eukaryota</taxon>
        <taxon>Fungi</taxon>
        <taxon>Dikarya</taxon>
        <taxon>Ascomycota</taxon>
        <taxon>Pezizomycotina</taxon>
        <taxon>Sordariomycetes</taxon>
        <taxon>Xylariomycetidae</taxon>
        <taxon>Xylariales</taxon>
        <taxon>Diatrypaceae</taxon>
        <taxon>Eutypa</taxon>
    </lineage>
</organism>
<dbReference type="KEGG" id="ela:UCREL1_9558"/>
<dbReference type="Gene3D" id="3.40.1210.10">
    <property type="entry name" value="Survival protein SurE-like phosphatase/nucleotidase"/>
    <property type="match status" value="1"/>
</dbReference>
<dbReference type="AlphaFoldDB" id="M7TA12"/>
<keyword evidence="7" id="KW-1185">Reference proteome</keyword>
<evidence type="ECO:0000256" key="2">
    <source>
        <dbReference type="ARBA" id="ARBA00022723"/>
    </source>
</evidence>
<dbReference type="Proteomes" id="UP000012174">
    <property type="component" value="Unassembled WGS sequence"/>
</dbReference>
<dbReference type="InterPro" id="IPR036523">
    <property type="entry name" value="SurE-like_sf"/>
</dbReference>
<evidence type="ECO:0000256" key="3">
    <source>
        <dbReference type="ARBA" id="ARBA00022801"/>
    </source>
</evidence>
<dbReference type="PANTHER" id="PTHR30457">
    <property type="entry name" value="5'-NUCLEOTIDASE SURE"/>
    <property type="match status" value="1"/>
</dbReference>
<evidence type="ECO:0000259" key="5">
    <source>
        <dbReference type="Pfam" id="PF01975"/>
    </source>
</evidence>
<dbReference type="InterPro" id="IPR002828">
    <property type="entry name" value="SurE-like_Pase/nucleotidase"/>
</dbReference>
<accession>M7TA12</accession>
<dbReference type="OMA" id="RTTACQY"/>
<dbReference type="HOGENOM" id="CLU_045192_0_1_1"/>
<gene>
    <name evidence="6" type="ORF">UCREL1_9558</name>
</gene>
<reference evidence="7" key="1">
    <citation type="journal article" date="2013" name="Genome Announc.">
        <title>Draft genome sequence of the grapevine dieback fungus Eutypa lata UCR-EL1.</title>
        <authorList>
            <person name="Blanco-Ulate B."/>
            <person name="Rolshausen P.E."/>
            <person name="Cantu D."/>
        </authorList>
    </citation>
    <scope>NUCLEOTIDE SEQUENCE [LARGE SCALE GENOMIC DNA]</scope>
    <source>
        <strain evidence="7">UCR-EL1</strain>
    </source>
</reference>
<feature type="region of interest" description="Disordered" evidence="4">
    <location>
        <begin position="52"/>
        <end position="94"/>
    </location>
</feature>
<dbReference type="eggNOG" id="ENOG502RXS5">
    <property type="taxonomic scope" value="Eukaryota"/>
</dbReference>
<dbReference type="SUPFAM" id="SSF64167">
    <property type="entry name" value="SurE-like"/>
    <property type="match status" value="1"/>
</dbReference>
<feature type="domain" description="Survival protein SurE-like phosphatase/nucleotidase" evidence="5">
    <location>
        <begin position="21"/>
        <end position="221"/>
    </location>
</feature>
<keyword evidence="3" id="KW-0378">Hydrolase</keyword>
<name>M7TA12_EUTLA</name>
<comment type="similarity">
    <text evidence="1">Belongs to the SurE nucleotidase family.</text>
</comment>
<dbReference type="InterPro" id="IPR030048">
    <property type="entry name" value="SurE"/>
</dbReference>
<protein>
    <submittedName>
        <fullName evidence="6">Putative 5 3-nucleotidase protein</fullName>
    </submittedName>
</protein>
<evidence type="ECO:0000313" key="7">
    <source>
        <dbReference type="Proteomes" id="UP000012174"/>
    </source>
</evidence>
<sequence>MRTQSVLQFLPLLGAARGARILQSNDDGWAELYIRSLHDALIAAGHDAVVSAPAENQSGKGSSDEEPEPREDPCQYDSCPADSGPVGSNATDPRLNWVNSFPVTSVKYGLSTFGPQVWGDEAPPDLVVTGPNVGSNLWLAVPFSGTVGAAVEAAHNQGIPALAFSGADSGTLRWDTSPVPARSSVYAELATTLTNRILDAGAPYLPDDVFLNVNFPGLTDECATAADFQWVLSRINPGIVSDPDVETCGDDRLPTETDVINSDGCFASISVGDASDKTTAPAEKQAVVLEKLGDFLTCLE</sequence>
<dbReference type="OrthoDB" id="4018688at2759"/>
<dbReference type="GO" id="GO:0046872">
    <property type="term" value="F:metal ion binding"/>
    <property type="evidence" value="ECO:0007669"/>
    <property type="project" value="UniProtKB-KW"/>
</dbReference>
<proteinExistence type="inferred from homology"/>
<keyword evidence="2" id="KW-0479">Metal-binding</keyword>
<evidence type="ECO:0000256" key="4">
    <source>
        <dbReference type="SAM" id="MobiDB-lite"/>
    </source>
</evidence>
<dbReference type="GO" id="GO:0008252">
    <property type="term" value="F:nucleotidase activity"/>
    <property type="evidence" value="ECO:0007669"/>
    <property type="project" value="InterPro"/>
</dbReference>
<evidence type="ECO:0000256" key="1">
    <source>
        <dbReference type="ARBA" id="ARBA00011062"/>
    </source>
</evidence>
<dbReference type="PANTHER" id="PTHR30457:SF0">
    <property type="entry name" value="PHOSPHATASE, PUTATIVE (AFU_ORTHOLOGUE AFUA_4G01070)-RELATED"/>
    <property type="match status" value="1"/>
</dbReference>
<evidence type="ECO:0000313" key="6">
    <source>
        <dbReference type="EMBL" id="EMR63490.1"/>
    </source>
</evidence>
<dbReference type="EMBL" id="KB707213">
    <property type="protein sequence ID" value="EMR63490.1"/>
    <property type="molecule type" value="Genomic_DNA"/>
</dbReference>
<dbReference type="Pfam" id="PF01975">
    <property type="entry name" value="SurE"/>
    <property type="match status" value="1"/>
</dbReference>